<organism evidence="3 4">
    <name type="scientific">Capsicum baccatum</name>
    <name type="common">Peruvian pepper</name>
    <dbReference type="NCBI Taxonomy" id="33114"/>
    <lineage>
        <taxon>Eukaryota</taxon>
        <taxon>Viridiplantae</taxon>
        <taxon>Streptophyta</taxon>
        <taxon>Embryophyta</taxon>
        <taxon>Tracheophyta</taxon>
        <taxon>Spermatophyta</taxon>
        <taxon>Magnoliopsida</taxon>
        <taxon>eudicotyledons</taxon>
        <taxon>Gunneridae</taxon>
        <taxon>Pentapetalae</taxon>
        <taxon>asterids</taxon>
        <taxon>lamiids</taxon>
        <taxon>Solanales</taxon>
        <taxon>Solanaceae</taxon>
        <taxon>Solanoideae</taxon>
        <taxon>Capsiceae</taxon>
        <taxon>Capsicum</taxon>
    </lineage>
</organism>
<feature type="domain" description="VQ" evidence="2">
    <location>
        <begin position="59"/>
        <end position="80"/>
    </location>
</feature>
<dbReference type="InterPro" id="IPR039610">
    <property type="entry name" value="VQ29"/>
</dbReference>
<dbReference type="Proteomes" id="UP000224567">
    <property type="component" value="Unassembled WGS sequence"/>
</dbReference>
<evidence type="ECO:0000313" key="4">
    <source>
        <dbReference type="Proteomes" id="UP000224567"/>
    </source>
</evidence>
<dbReference type="InterPro" id="IPR008889">
    <property type="entry name" value="VQ"/>
</dbReference>
<evidence type="ECO:0000313" key="3">
    <source>
        <dbReference type="EMBL" id="PHT54826.1"/>
    </source>
</evidence>
<gene>
    <name evidence="3" type="ORF">CQW23_03312</name>
</gene>
<sequence>MESHSHKIYSSSFSSSSSSLASHDQHVEKKEKPYLSTLHGVRSLPSKSITKKPIAPSSPIPPKIYRVEAVNFRQAVQMLTAAPEFQSHSNFTSGFQRTQEVLDPPPLDLSSTSLSSNNINTGGQWGEYLPPSSSKSSVVISTEASNESIIEADERHDEPQILPDSTIFAACSTSGFPPSPSSFAWCSDPLLF</sequence>
<protein>
    <recommendedName>
        <fullName evidence="2">VQ domain-containing protein</fullName>
    </recommendedName>
</protein>
<dbReference type="PANTHER" id="PTHR34794">
    <property type="entry name" value="EXPRESSED PROTEIN"/>
    <property type="match status" value="1"/>
</dbReference>
<reference evidence="4" key="2">
    <citation type="journal article" date="2017" name="J. Anim. Genet.">
        <title>Multiple reference genome sequences of hot pepper reveal the massive evolution of plant disease resistance genes by retroduplication.</title>
        <authorList>
            <person name="Kim S."/>
            <person name="Park J."/>
            <person name="Yeom S.-I."/>
            <person name="Kim Y.-M."/>
            <person name="Seo E."/>
            <person name="Kim K.-T."/>
            <person name="Kim M.-S."/>
            <person name="Lee J.M."/>
            <person name="Cheong K."/>
            <person name="Shin H.-S."/>
            <person name="Kim S.-B."/>
            <person name="Han K."/>
            <person name="Lee J."/>
            <person name="Park M."/>
            <person name="Lee H.-A."/>
            <person name="Lee H.-Y."/>
            <person name="Lee Y."/>
            <person name="Oh S."/>
            <person name="Lee J.H."/>
            <person name="Choi E."/>
            <person name="Choi E."/>
            <person name="Lee S.E."/>
            <person name="Jeon J."/>
            <person name="Kim H."/>
            <person name="Choi G."/>
            <person name="Song H."/>
            <person name="Lee J."/>
            <person name="Lee S.-C."/>
            <person name="Kwon J.-K."/>
            <person name="Lee H.-Y."/>
            <person name="Koo N."/>
            <person name="Hong Y."/>
            <person name="Kim R.W."/>
            <person name="Kang W.-H."/>
            <person name="Huh J.H."/>
            <person name="Kang B.-C."/>
            <person name="Yang T.-J."/>
            <person name="Lee Y.-H."/>
            <person name="Bennetzen J.L."/>
            <person name="Choi D."/>
        </authorList>
    </citation>
    <scope>NUCLEOTIDE SEQUENCE [LARGE SCALE GENOMIC DNA]</scope>
    <source>
        <strain evidence="4">cv. PBC81</strain>
    </source>
</reference>
<evidence type="ECO:0000259" key="2">
    <source>
        <dbReference type="Pfam" id="PF05678"/>
    </source>
</evidence>
<dbReference type="EMBL" id="MLFT02000002">
    <property type="protein sequence ID" value="PHT54826.1"/>
    <property type="molecule type" value="Genomic_DNA"/>
</dbReference>
<comment type="caution">
    <text evidence="3">The sequence shown here is derived from an EMBL/GenBank/DDBJ whole genome shotgun (WGS) entry which is preliminary data.</text>
</comment>
<dbReference type="AlphaFoldDB" id="A0A2G2XBE6"/>
<dbReference type="OrthoDB" id="689462at2759"/>
<reference evidence="3 4" key="1">
    <citation type="journal article" date="2017" name="Genome Biol.">
        <title>New reference genome sequences of hot pepper reveal the massive evolution of plant disease-resistance genes by retroduplication.</title>
        <authorList>
            <person name="Kim S."/>
            <person name="Park J."/>
            <person name="Yeom S.I."/>
            <person name="Kim Y.M."/>
            <person name="Seo E."/>
            <person name="Kim K.T."/>
            <person name="Kim M.S."/>
            <person name="Lee J.M."/>
            <person name="Cheong K."/>
            <person name="Shin H.S."/>
            <person name="Kim S.B."/>
            <person name="Han K."/>
            <person name="Lee J."/>
            <person name="Park M."/>
            <person name="Lee H.A."/>
            <person name="Lee H.Y."/>
            <person name="Lee Y."/>
            <person name="Oh S."/>
            <person name="Lee J.H."/>
            <person name="Choi E."/>
            <person name="Choi E."/>
            <person name="Lee S.E."/>
            <person name="Jeon J."/>
            <person name="Kim H."/>
            <person name="Choi G."/>
            <person name="Song H."/>
            <person name="Lee J."/>
            <person name="Lee S.C."/>
            <person name="Kwon J.K."/>
            <person name="Lee H.Y."/>
            <person name="Koo N."/>
            <person name="Hong Y."/>
            <person name="Kim R.W."/>
            <person name="Kang W.H."/>
            <person name="Huh J.H."/>
            <person name="Kang B.C."/>
            <person name="Yang T.J."/>
            <person name="Lee Y.H."/>
            <person name="Bennetzen J.L."/>
            <person name="Choi D."/>
        </authorList>
    </citation>
    <scope>NUCLEOTIDE SEQUENCE [LARGE SCALE GENOMIC DNA]</scope>
    <source>
        <strain evidence="4">cv. PBC81</strain>
    </source>
</reference>
<accession>A0A2G2XBE6</accession>
<feature type="compositionally biased region" description="Low complexity" evidence="1">
    <location>
        <begin position="8"/>
        <end position="22"/>
    </location>
</feature>
<evidence type="ECO:0000256" key="1">
    <source>
        <dbReference type="SAM" id="MobiDB-lite"/>
    </source>
</evidence>
<proteinExistence type="predicted"/>
<name>A0A2G2XBE6_CAPBA</name>
<feature type="compositionally biased region" description="Basic and acidic residues" evidence="1">
    <location>
        <begin position="23"/>
        <end position="33"/>
    </location>
</feature>
<dbReference type="STRING" id="33114.A0A2G2XBE6"/>
<keyword evidence="4" id="KW-1185">Reference proteome</keyword>
<feature type="region of interest" description="Disordered" evidence="1">
    <location>
        <begin position="1"/>
        <end position="39"/>
    </location>
</feature>
<dbReference type="Pfam" id="PF05678">
    <property type="entry name" value="VQ"/>
    <property type="match status" value="1"/>
</dbReference>
<dbReference type="PANTHER" id="PTHR34794:SF4">
    <property type="entry name" value="VQ MOTIF-CONTAINING PROTEIN 29-LIKE"/>
    <property type="match status" value="1"/>
</dbReference>